<evidence type="ECO:0000313" key="10">
    <source>
        <dbReference type="EMBL" id="RKP28522.1"/>
    </source>
</evidence>
<dbReference type="InterPro" id="IPR008271">
    <property type="entry name" value="Ser/Thr_kinase_AS"/>
</dbReference>
<keyword evidence="4 7" id="KW-0547">Nucleotide-binding</keyword>
<dbReference type="InterPro" id="IPR011009">
    <property type="entry name" value="Kinase-like_dom_sf"/>
</dbReference>
<dbReference type="GO" id="GO:0030447">
    <property type="term" value="P:filamentous growth"/>
    <property type="evidence" value="ECO:0007669"/>
    <property type="project" value="UniProtKB-ARBA"/>
</dbReference>
<evidence type="ECO:0000256" key="2">
    <source>
        <dbReference type="ARBA" id="ARBA00022527"/>
    </source>
</evidence>
<dbReference type="GO" id="GO:0005524">
    <property type="term" value="F:ATP binding"/>
    <property type="evidence" value="ECO:0007669"/>
    <property type="project" value="UniProtKB-UniRule"/>
</dbReference>
<organism evidence="10 11">
    <name type="scientific">Metschnikowia bicuspidata</name>
    <dbReference type="NCBI Taxonomy" id="27322"/>
    <lineage>
        <taxon>Eukaryota</taxon>
        <taxon>Fungi</taxon>
        <taxon>Dikarya</taxon>
        <taxon>Ascomycota</taxon>
        <taxon>Saccharomycotina</taxon>
        <taxon>Pichiomycetes</taxon>
        <taxon>Metschnikowiaceae</taxon>
        <taxon>Metschnikowia</taxon>
    </lineage>
</organism>
<reference evidence="11" key="1">
    <citation type="journal article" date="2018" name="Nat. Microbiol.">
        <title>Leveraging single-cell genomics to expand the fungal tree of life.</title>
        <authorList>
            <person name="Ahrendt S.R."/>
            <person name="Quandt C.A."/>
            <person name="Ciobanu D."/>
            <person name="Clum A."/>
            <person name="Salamov A."/>
            <person name="Andreopoulos B."/>
            <person name="Cheng J.F."/>
            <person name="Woyke T."/>
            <person name="Pelin A."/>
            <person name="Henrissat B."/>
            <person name="Reynolds N.K."/>
            <person name="Benny G.L."/>
            <person name="Smith M.E."/>
            <person name="James T.Y."/>
            <person name="Grigoriev I.V."/>
        </authorList>
    </citation>
    <scope>NUCLEOTIDE SEQUENCE [LARGE SCALE GENOMIC DNA]</scope>
    <source>
        <strain evidence="11">Baker2002</strain>
    </source>
</reference>
<dbReference type="SMART" id="SM00220">
    <property type="entry name" value="S_TKc"/>
    <property type="match status" value="1"/>
</dbReference>
<evidence type="ECO:0000256" key="6">
    <source>
        <dbReference type="ARBA" id="ARBA00022840"/>
    </source>
</evidence>
<comment type="similarity">
    <text evidence="1">Belongs to the protein kinase superfamily. CMGC Ser/Thr protein kinase family. CDC2/CDKX subfamily.</text>
</comment>
<dbReference type="Proteomes" id="UP000268321">
    <property type="component" value="Unassembled WGS sequence"/>
</dbReference>
<evidence type="ECO:0000256" key="7">
    <source>
        <dbReference type="PROSITE-ProRule" id="PRU10141"/>
    </source>
</evidence>
<dbReference type="Gene3D" id="3.30.200.20">
    <property type="entry name" value="Phosphorylase Kinase, domain 1"/>
    <property type="match status" value="1"/>
</dbReference>
<feature type="binding site" evidence="7">
    <location>
        <position position="50"/>
    </location>
    <ligand>
        <name>ATP</name>
        <dbReference type="ChEBI" id="CHEBI:30616"/>
    </ligand>
</feature>
<dbReference type="OrthoDB" id="192887at2759"/>
<evidence type="ECO:0000256" key="8">
    <source>
        <dbReference type="RuleBase" id="RU000304"/>
    </source>
</evidence>
<proteinExistence type="inferred from homology"/>
<dbReference type="InterPro" id="IPR017441">
    <property type="entry name" value="Protein_kinase_ATP_BS"/>
</dbReference>
<keyword evidence="5 10" id="KW-0418">Kinase</keyword>
<dbReference type="AlphaFoldDB" id="A0A4P9Z8E8"/>
<evidence type="ECO:0000256" key="3">
    <source>
        <dbReference type="ARBA" id="ARBA00022679"/>
    </source>
</evidence>
<keyword evidence="2 8" id="KW-0723">Serine/threonine-protein kinase</keyword>
<dbReference type="SUPFAM" id="SSF56112">
    <property type="entry name" value="Protein kinase-like (PK-like)"/>
    <property type="match status" value="1"/>
</dbReference>
<evidence type="ECO:0000256" key="1">
    <source>
        <dbReference type="ARBA" id="ARBA00006485"/>
    </source>
</evidence>
<keyword evidence="11" id="KW-1185">Reference proteome</keyword>
<dbReference type="EMBL" id="ML004897">
    <property type="protein sequence ID" value="RKP28522.1"/>
    <property type="molecule type" value="Genomic_DNA"/>
</dbReference>
<evidence type="ECO:0000256" key="4">
    <source>
        <dbReference type="ARBA" id="ARBA00022741"/>
    </source>
</evidence>
<dbReference type="FunFam" id="1.10.510.10:FF:000624">
    <property type="entry name" value="Mitogen-activated protein kinase"/>
    <property type="match status" value="1"/>
</dbReference>
<protein>
    <submittedName>
        <fullName evidence="10">Middle sporulation-specific mitogen-activated protein kinase required for production of the o</fullName>
    </submittedName>
</protein>
<dbReference type="PROSITE" id="PS00107">
    <property type="entry name" value="PROTEIN_KINASE_ATP"/>
    <property type="match status" value="1"/>
</dbReference>
<gene>
    <name evidence="10" type="ORF">METBISCDRAFT_32156</name>
</gene>
<dbReference type="Pfam" id="PF00069">
    <property type="entry name" value="Pkinase"/>
    <property type="match status" value="1"/>
</dbReference>
<name>A0A4P9Z8E8_9ASCO</name>
<evidence type="ECO:0000259" key="9">
    <source>
        <dbReference type="PROSITE" id="PS50011"/>
    </source>
</evidence>
<dbReference type="PROSITE" id="PS50011">
    <property type="entry name" value="PROTEIN_KINASE_DOM"/>
    <property type="match status" value="1"/>
</dbReference>
<keyword evidence="3" id="KW-0808">Transferase</keyword>
<dbReference type="PANTHER" id="PTHR24055">
    <property type="entry name" value="MITOGEN-ACTIVATED PROTEIN KINASE"/>
    <property type="match status" value="1"/>
</dbReference>
<keyword evidence="6 7" id="KW-0067">ATP-binding</keyword>
<evidence type="ECO:0000313" key="11">
    <source>
        <dbReference type="Proteomes" id="UP000268321"/>
    </source>
</evidence>
<dbReference type="InterPro" id="IPR050117">
    <property type="entry name" value="MAPK"/>
</dbReference>
<evidence type="ECO:0000256" key="5">
    <source>
        <dbReference type="ARBA" id="ARBA00022777"/>
    </source>
</evidence>
<dbReference type="Gene3D" id="1.10.510.10">
    <property type="entry name" value="Transferase(Phosphotransferase) domain 1"/>
    <property type="match status" value="1"/>
</dbReference>
<accession>A0A4P9Z8E8</accession>
<dbReference type="InterPro" id="IPR000719">
    <property type="entry name" value="Prot_kinase_dom"/>
</dbReference>
<dbReference type="PROSITE" id="PS00108">
    <property type="entry name" value="PROTEIN_KINASE_ST"/>
    <property type="match status" value="1"/>
</dbReference>
<sequence>MTDFHVYRQANFYIPTRYKILAILGRGSYGVVCKAVDAKSTEPIPIAVKKIVKILTKEVLLRRAIRELKLMRFFRGHPNIVSLIDCHLVLDSPYEGLYCFQELMDYDLSRVLYNPIQFLEFHVSHFTYQILCGVKYIHSAGVVHRDLKPGNILVSNRGILKICDFGLARAIGGSNEFAAEPITNYVATRWYRSPELILRSSRYGKPVDMWAIGCIVTEFYGRQPLMPGKSLTHQLQEIIKYLGTPPEEFTRHRDWKLQYYRRAPVAWKTIYPYASEAGCNFIDKLLRWLPKNRMTIEEALAHNFVAQVREPGKEPRCREEFKFGLEEYEKDFAALQDLLNDEVSAFQIERCDGYDEPWS</sequence>
<dbReference type="GO" id="GO:0004674">
    <property type="term" value="F:protein serine/threonine kinase activity"/>
    <property type="evidence" value="ECO:0007669"/>
    <property type="project" value="UniProtKB-KW"/>
</dbReference>
<feature type="domain" description="Protein kinase" evidence="9">
    <location>
        <begin position="18"/>
        <end position="305"/>
    </location>
</feature>